<proteinExistence type="predicted"/>
<name>A0ABD3E7R2_9LAMI</name>
<dbReference type="PANTHER" id="PTHR35125">
    <property type="entry name" value="NEURON NAVIGATOR 1-LIKE-RELATED"/>
    <property type="match status" value="1"/>
</dbReference>
<gene>
    <name evidence="1" type="ORF">CASFOL_006913</name>
</gene>
<comment type="caution">
    <text evidence="1">The sequence shown here is derived from an EMBL/GenBank/DDBJ whole genome shotgun (WGS) entry which is preliminary data.</text>
</comment>
<dbReference type="InterPro" id="IPR039326">
    <property type="entry name" value="Patronus"/>
</dbReference>
<reference evidence="2" key="1">
    <citation type="journal article" date="2024" name="IScience">
        <title>Strigolactones Initiate the Formation of Haustorium-like Structures in Castilleja.</title>
        <authorList>
            <person name="Buerger M."/>
            <person name="Peterson D."/>
            <person name="Chory J."/>
        </authorList>
    </citation>
    <scope>NUCLEOTIDE SEQUENCE [LARGE SCALE GENOMIC DNA]</scope>
</reference>
<dbReference type="EMBL" id="JAVIJP010000007">
    <property type="protein sequence ID" value="KAL3650510.1"/>
    <property type="molecule type" value="Genomic_DNA"/>
</dbReference>
<dbReference type="PANTHER" id="PTHR35125:SF2">
    <property type="entry name" value="PROTEIN PATRONUS 2-LIKE"/>
    <property type="match status" value="1"/>
</dbReference>
<organism evidence="1 2">
    <name type="scientific">Castilleja foliolosa</name>
    <dbReference type="NCBI Taxonomy" id="1961234"/>
    <lineage>
        <taxon>Eukaryota</taxon>
        <taxon>Viridiplantae</taxon>
        <taxon>Streptophyta</taxon>
        <taxon>Embryophyta</taxon>
        <taxon>Tracheophyta</taxon>
        <taxon>Spermatophyta</taxon>
        <taxon>Magnoliopsida</taxon>
        <taxon>eudicotyledons</taxon>
        <taxon>Gunneridae</taxon>
        <taxon>Pentapetalae</taxon>
        <taxon>asterids</taxon>
        <taxon>lamiids</taxon>
        <taxon>Lamiales</taxon>
        <taxon>Orobanchaceae</taxon>
        <taxon>Pedicularideae</taxon>
        <taxon>Castillejinae</taxon>
        <taxon>Castilleja</taxon>
    </lineage>
</organism>
<sequence length="215" mass="23655">MATSAHRLIQDQNLNILYNGAKTNAVKAEKKTRVAGRKALNDISNSRKLQTNVISIEKDPVAIAKAKLPKTTEKGKVGGRKALTDVTNSVKQPAAKQSLSSSKGMKLGPVADEGFLHNHQECVKAQAKGVDVGYFLKSVGLSNDIHMQVSASRALEKLESNKHWEMEEMLFEDQEVHQCLSPVCRSPQSPRAPYMSWDEDIFSELTVIGSPKLIM</sequence>
<dbReference type="AlphaFoldDB" id="A0ABD3E7R2"/>
<dbReference type="Proteomes" id="UP001632038">
    <property type="component" value="Unassembled WGS sequence"/>
</dbReference>
<accession>A0ABD3E7R2</accession>
<evidence type="ECO:0000313" key="2">
    <source>
        <dbReference type="Proteomes" id="UP001632038"/>
    </source>
</evidence>
<protein>
    <submittedName>
        <fullName evidence="1">Uncharacterized protein</fullName>
    </submittedName>
</protein>
<evidence type="ECO:0000313" key="1">
    <source>
        <dbReference type="EMBL" id="KAL3650510.1"/>
    </source>
</evidence>
<keyword evidence="2" id="KW-1185">Reference proteome</keyword>